<dbReference type="AlphaFoldDB" id="A0A1G6MIM9"/>
<evidence type="ECO:0000313" key="1">
    <source>
        <dbReference type="EMBL" id="SDC55350.1"/>
    </source>
</evidence>
<sequence>MNSPSDADRAPAGDGTPSCDAHWRADIASLVFPVPEHRAICAVHRGAFRTLLGTDPTVDACLAHFRRFGPAFTAAARAKIERKRIPLGTNLHLTSRDITRKLLEADQIECGERP</sequence>
<organism evidence="1 2">
    <name type="scientific">Bradyrhizobium brasilense</name>
    <dbReference type="NCBI Taxonomy" id="1419277"/>
    <lineage>
        <taxon>Bacteria</taxon>
        <taxon>Pseudomonadati</taxon>
        <taxon>Pseudomonadota</taxon>
        <taxon>Alphaproteobacteria</taxon>
        <taxon>Hyphomicrobiales</taxon>
        <taxon>Nitrobacteraceae</taxon>
        <taxon>Bradyrhizobium</taxon>
    </lineage>
</organism>
<evidence type="ECO:0008006" key="3">
    <source>
        <dbReference type="Google" id="ProtNLM"/>
    </source>
</evidence>
<protein>
    <recommendedName>
        <fullName evidence="3">DUF1488 family protein</fullName>
    </recommendedName>
</protein>
<dbReference type="Proteomes" id="UP000199245">
    <property type="component" value="Unassembled WGS sequence"/>
</dbReference>
<gene>
    <name evidence="1" type="ORF">SAMN05216337_1003270</name>
</gene>
<reference evidence="1 2" key="1">
    <citation type="submission" date="2016-10" db="EMBL/GenBank/DDBJ databases">
        <authorList>
            <person name="de Groot N.N."/>
        </authorList>
    </citation>
    <scope>NUCLEOTIDE SEQUENCE [LARGE SCALE GENOMIC DNA]</scope>
    <source>
        <strain evidence="1 2">R5</strain>
    </source>
</reference>
<name>A0A1G6MIM9_9BRAD</name>
<accession>A0A1G6MIM9</accession>
<proteinExistence type="predicted"/>
<dbReference type="EMBL" id="FMZW01000003">
    <property type="protein sequence ID" value="SDC55350.1"/>
    <property type="molecule type" value="Genomic_DNA"/>
</dbReference>
<dbReference type="RefSeq" id="WP_229161872.1">
    <property type="nucleotide sequence ID" value="NZ_FMZW01000003.1"/>
</dbReference>
<evidence type="ECO:0000313" key="2">
    <source>
        <dbReference type="Proteomes" id="UP000199245"/>
    </source>
</evidence>